<feature type="domain" description="RCK C-terminal" evidence="9">
    <location>
        <begin position="254"/>
        <end position="338"/>
    </location>
</feature>
<evidence type="ECO:0000256" key="4">
    <source>
        <dbReference type="ARBA" id="ARBA00022475"/>
    </source>
</evidence>
<keyword evidence="3" id="KW-0813">Transport</keyword>
<feature type="transmembrane region" description="Helical" evidence="8">
    <location>
        <begin position="6"/>
        <end position="26"/>
    </location>
</feature>
<feature type="transmembrane region" description="Helical" evidence="8">
    <location>
        <begin position="499"/>
        <end position="521"/>
    </location>
</feature>
<dbReference type="PANTHER" id="PTHR30445:SF3">
    <property type="entry name" value="TRANSPORT PROTEIN YIDE-RELATED"/>
    <property type="match status" value="1"/>
</dbReference>
<dbReference type="InterPro" id="IPR036721">
    <property type="entry name" value="RCK_C_sf"/>
</dbReference>
<feature type="transmembrane region" description="Helical" evidence="8">
    <location>
        <begin position="440"/>
        <end position="464"/>
    </location>
</feature>
<dbReference type="InterPro" id="IPR006037">
    <property type="entry name" value="RCK_C"/>
</dbReference>
<accession>A0ABU3I9F0</accession>
<comment type="caution">
    <text evidence="10">The sequence shown here is derived from an EMBL/GenBank/DDBJ whole genome shotgun (WGS) entry which is preliminary data.</text>
</comment>
<keyword evidence="4" id="KW-1003">Cell membrane</keyword>
<feature type="transmembrane region" description="Helical" evidence="8">
    <location>
        <begin position="348"/>
        <end position="368"/>
    </location>
</feature>
<dbReference type="CDD" id="cd00105">
    <property type="entry name" value="KH-I"/>
    <property type="match status" value="1"/>
</dbReference>
<protein>
    <submittedName>
        <fullName evidence="10">TrkA C-terminal domain-containing protein</fullName>
    </submittedName>
</protein>
<keyword evidence="11" id="KW-1185">Reference proteome</keyword>
<evidence type="ECO:0000313" key="11">
    <source>
        <dbReference type="Proteomes" id="UP001247542"/>
    </source>
</evidence>
<organism evidence="10 11">
    <name type="scientific">Gleimia hominis</name>
    <dbReference type="NCBI Taxonomy" id="595468"/>
    <lineage>
        <taxon>Bacteria</taxon>
        <taxon>Bacillati</taxon>
        <taxon>Actinomycetota</taxon>
        <taxon>Actinomycetes</taxon>
        <taxon>Actinomycetales</taxon>
        <taxon>Actinomycetaceae</taxon>
        <taxon>Gleimia</taxon>
    </lineage>
</organism>
<evidence type="ECO:0000256" key="1">
    <source>
        <dbReference type="ARBA" id="ARBA00004651"/>
    </source>
</evidence>
<evidence type="ECO:0000256" key="2">
    <source>
        <dbReference type="ARBA" id="ARBA00009854"/>
    </source>
</evidence>
<proteinExistence type="inferred from homology"/>
<dbReference type="PROSITE" id="PS51202">
    <property type="entry name" value="RCK_C"/>
    <property type="match status" value="1"/>
</dbReference>
<reference evidence="10 11" key="1">
    <citation type="submission" date="2023-06" db="EMBL/GenBank/DDBJ databases">
        <title>Draft genome sequence of Gleimia hominis type strain CCUG 57540T.</title>
        <authorList>
            <person name="Salva-Serra F."/>
            <person name="Cardew S."/>
            <person name="Jensie Markopoulos S."/>
            <person name="Ohlen M."/>
            <person name="Inganas E."/>
            <person name="Svensson-Stadler L."/>
            <person name="Moore E.R.B."/>
        </authorList>
    </citation>
    <scope>NUCLEOTIDE SEQUENCE [LARGE SCALE GENOMIC DNA]</scope>
    <source>
        <strain evidence="10 11">CCUG 57540</strain>
    </source>
</reference>
<evidence type="ECO:0000259" key="9">
    <source>
        <dbReference type="PROSITE" id="PS51202"/>
    </source>
</evidence>
<keyword evidence="6 8" id="KW-1133">Transmembrane helix</keyword>
<feature type="transmembrane region" description="Helical" evidence="8">
    <location>
        <begin position="33"/>
        <end position="52"/>
    </location>
</feature>
<dbReference type="SUPFAM" id="SSF116726">
    <property type="entry name" value="TrkA C-terminal domain-like"/>
    <property type="match status" value="1"/>
</dbReference>
<dbReference type="InterPro" id="IPR050144">
    <property type="entry name" value="AAE_transporter"/>
</dbReference>
<comment type="similarity">
    <text evidence="2">Belongs to the AAE transporter (TC 2.A.81) family.</text>
</comment>
<dbReference type="Pfam" id="PF06826">
    <property type="entry name" value="Asp-Al_Ex"/>
    <property type="match status" value="2"/>
</dbReference>
<dbReference type="EMBL" id="JASXSX010000001">
    <property type="protein sequence ID" value="MDT3766999.1"/>
    <property type="molecule type" value="Genomic_DNA"/>
</dbReference>
<sequence>MFQLLTEHPLLTFFLVVALGATLGQVRFGPLRFGAAGALFVGLALSAAHPALGENMALLQSMGLALFVYTVGISAGSTFMSQLRQQTPLMVAAALASILGAVVAVLVALSLNMPFDLTAGLYTGALTAAPALDTALQLTDTAAPSAGYAVGYPFGVLVGLIAVSMVARAKWKGEKDTPSMAGTRLEARTAHVKQQVNVRDVNAWKQGRVRMSYLRRADRTRVVVPGEDLLPDDKVVIVGPPQAVEAAIREVGEEAAQHLADDRRHVDFERITVSNPDVAGRSIAHLNLPVKFGAVITRVRRGDLEILATDELQLQPGDQVSVAVPSAELRAVSAYLGDSEKRVSEVDALALGLGLVLGMFLGLVTFPMPGGGTFSLGAAAGPLIVGMVLGGLRRTGVLVWSMPEAANLTIRQLGLLFFLGALGLGAGSEFWGILTSPLGWRAVLLAVVTVAASLILIVFAGWFLKLSAPRTAGAVAGFLGQPAVYQEASAKVSDERVEAAYAGLFASSIITKILLVPAMAIPF</sequence>
<feature type="transmembrane region" description="Helical" evidence="8">
    <location>
        <begin position="374"/>
        <end position="392"/>
    </location>
</feature>
<evidence type="ECO:0000256" key="6">
    <source>
        <dbReference type="ARBA" id="ARBA00022989"/>
    </source>
</evidence>
<gene>
    <name evidence="10" type="ORF">QS713_02825</name>
</gene>
<evidence type="ECO:0000256" key="8">
    <source>
        <dbReference type="SAM" id="Phobius"/>
    </source>
</evidence>
<feature type="transmembrane region" description="Helical" evidence="8">
    <location>
        <begin position="413"/>
        <end position="434"/>
    </location>
</feature>
<feature type="transmembrane region" description="Helical" evidence="8">
    <location>
        <begin position="89"/>
        <end position="111"/>
    </location>
</feature>
<feature type="transmembrane region" description="Helical" evidence="8">
    <location>
        <begin position="146"/>
        <end position="167"/>
    </location>
</feature>
<dbReference type="Pfam" id="PF02080">
    <property type="entry name" value="TrkA_C"/>
    <property type="match status" value="1"/>
</dbReference>
<evidence type="ECO:0000313" key="10">
    <source>
        <dbReference type="EMBL" id="MDT3766999.1"/>
    </source>
</evidence>
<name>A0ABU3I9F0_9ACTO</name>
<dbReference type="Proteomes" id="UP001247542">
    <property type="component" value="Unassembled WGS sequence"/>
</dbReference>
<dbReference type="PANTHER" id="PTHR30445">
    <property type="entry name" value="K(+)_H(+) ANTIPORTER SUBUNIT KHTT"/>
    <property type="match status" value="1"/>
</dbReference>
<evidence type="ECO:0000256" key="7">
    <source>
        <dbReference type="ARBA" id="ARBA00023136"/>
    </source>
</evidence>
<keyword evidence="7 8" id="KW-0472">Membrane</keyword>
<keyword evidence="5 8" id="KW-0812">Transmembrane</keyword>
<feature type="transmembrane region" description="Helical" evidence="8">
    <location>
        <begin position="58"/>
        <end position="77"/>
    </location>
</feature>
<dbReference type="InterPro" id="IPR006512">
    <property type="entry name" value="YidE_YbjL"/>
</dbReference>
<evidence type="ECO:0000256" key="5">
    <source>
        <dbReference type="ARBA" id="ARBA00022692"/>
    </source>
</evidence>
<comment type="subcellular location">
    <subcellularLocation>
        <location evidence="1">Cell membrane</location>
        <topology evidence="1">Multi-pass membrane protein</topology>
    </subcellularLocation>
</comment>
<dbReference type="NCBIfam" id="TIGR01625">
    <property type="entry name" value="YidE_YbjL_dupl"/>
    <property type="match status" value="2"/>
</dbReference>
<dbReference type="RefSeq" id="WP_313272271.1">
    <property type="nucleotide sequence ID" value="NZ_JASXSX010000001.1"/>
</dbReference>
<evidence type="ECO:0000256" key="3">
    <source>
        <dbReference type="ARBA" id="ARBA00022448"/>
    </source>
</evidence>
<dbReference type="Gene3D" id="3.30.70.1450">
    <property type="entry name" value="Regulator of K+ conductance, C-terminal domain"/>
    <property type="match status" value="1"/>
</dbReference>